<dbReference type="EMBL" id="OU503040">
    <property type="protein sequence ID" value="CAI9761781.1"/>
    <property type="molecule type" value="Genomic_DNA"/>
</dbReference>
<sequence>MIIFIRCCRGSPVCTTTPPSLLSGLRQSSSATSSQELSNLSLHPSYWRYQSVVKPIKKEIKRAPLKKIPLKNLNVILKLNPYAKAARRMALLAEAQRVKSKQEKLDKKRKQSLRRIALIPY</sequence>
<reference evidence="2" key="1">
    <citation type="submission" date="2023-05" db="EMBL/GenBank/DDBJ databases">
        <authorList>
            <person name="Huff M."/>
        </authorList>
    </citation>
    <scope>NUCLEOTIDE SEQUENCE</scope>
</reference>
<feature type="domain" description="Large ribosomal subunit protein uL4 C-terminal" evidence="1">
    <location>
        <begin position="50"/>
        <end position="98"/>
    </location>
</feature>
<protein>
    <recommendedName>
        <fullName evidence="1">Large ribosomal subunit protein uL4 C-terminal domain-containing protein</fullName>
    </recommendedName>
</protein>
<keyword evidence="3" id="KW-1185">Reference proteome</keyword>
<evidence type="ECO:0000313" key="2">
    <source>
        <dbReference type="EMBL" id="CAI9761781.1"/>
    </source>
</evidence>
<name>A0AAD1Z5B8_9LAMI</name>
<accession>A0AAD1Z5B8</accession>
<evidence type="ECO:0000313" key="3">
    <source>
        <dbReference type="Proteomes" id="UP000834106"/>
    </source>
</evidence>
<organism evidence="2 3">
    <name type="scientific">Fraxinus pennsylvanica</name>
    <dbReference type="NCBI Taxonomy" id="56036"/>
    <lineage>
        <taxon>Eukaryota</taxon>
        <taxon>Viridiplantae</taxon>
        <taxon>Streptophyta</taxon>
        <taxon>Embryophyta</taxon>
        <taxon>Tracheophyta</taxon>
        <taxon>Spermatophyta</taxon>
        <taxon>Magnoliopsida</taxon>
        <taxon>eudicotyledons</taxon>
        <taxon>Gunneridae</taxon>
        <taxon>Pentapetalae</taxon>
        <taxon>asterids</taxon>
        <taxon>lamiids</taxon>
        <taxon>Lamiales</taxon>
        <taxon>Oleaceae</taxon>
        <taxon>Oleeae</taxon>
        <taxon>Fraxinus</taxon>
    </lineage>
</organism>
<evidence type="ECO:0000259" key="1">
    <source>
        <dbReference type="Pfam" id="PF14374"/>
    </source>
</evidence>
<gene>
    <name evidence="2" type="ORF">FPE_LOCUS9211</name>
</gene>
<dbReference type="Proteomes" id="UP000834106">
    <property type="component" value="Chromosome 5"/>
</dbReference>
<dbReference type="Pfam" id="PF14374">
    <property type="entry name" value="Ribos_L4_asso_C"/>
    <property type="match status" value="1"/>
</dbReference>
<dbReference type="InterPro" id="IPR025755">
    <property type="entry name" value="Ribos_uL4_C_dom"/>
</dbReference>
<dbReference type="PANTHER" id="PTHR19431">
    <property type="entry name" value="60S RIBOSOMAL PROTEIN L4"/>
    <property type="match status" value="1"/>
</dbReference>
<proteinExistence type="predicted"/>
<dbReference type="InterPro" id="IPR045240">
    <property type="entry name" value="Ribosomal_uL4_euk/arch"/>
</dbReference>
<dbReference type="AlphaFoldDB" id="A0AAD1Z5B8"/>